<dbReference type="RefSeq" id="WP_352013957.1">
    <property type="nucleotide sequence ID" value="NZ_JBHSBC010000009.1"/>
</dbReference>
<reference evidence="3" key="1">
    <citation type="journal article" date="2019" name="Int. J. Syst. Evol. Microbiol.">
        <title>The Global Catalogue of Microorganisms (GCM) 10K type strain sequencing project: providing services to taxonomists for standard genome sequencing and annotation.</title>
        <authorList>
            <consortium name="The Broad Institute Genomics Platform"/>
            <consortium name="The Broad Institute Genome Sequencing Center for Infectious Disease"/>
            <person name="Wu L."/>
            <person name="Ma J."/>
        </authorList>
    </citation>
    <scope>NUCLEOTIDE SEQUENCE [LARGE SCALE GENOMIC DNA]</scope>
    <source>
        <strain evidence="3">TBRC 7912</strain>
    </source>
</reference>
<keyword evidence="1" id="KW-0732">Signal</keyword>
<organism evidence="2 3">
    <name type="scientific">Streptosporangium jomthongense</name>
    <dbReference type="NCBI Taxonomy" id="1193683"/>
    <lineage>
        <taxon>Bacteria</taxon>
        <taxon>Bacillati</taxon>
        <taxon>Actinomycetota</taxon>
        <taxon>Actinomycetes</taxon>
        <taxon>Streptosporangiales</taxon>
        <taxon>Streptosporangiaceae</taxon>
        <taxon>Streptosporangium</taxon>
    </lineage>
</organism>
<sequence>MRRVMSTVTGALAVGAALIVAAPGFASAATGTFEYSSRGISHTLKDPNDRQCYDLGDAVGAENDTDRVAVLYTGRGCRGTAVARVVPGGSAVRVRYASVIFES</sequence>
<accession>A0ABV8EY56</accession>
<name>A0ABV8EY56_9ACTN</name>
<gene>
    <name evidence="2" type="ORF">ACFOYY_10355</name>
</gene>
<evidence type="ECO:0000313" key="2">
    <source>
        <dbReference type="EMBL" id="MFC3980524.1"/>
    </source>
</evidence>
<feature type="chain" id="PRO_5047106551" evidence="1">
    <location>
        <begin position="29"/>
        <end position="103"/>
    </location>
</feature>
<keyword evidence="3" id="KW-1185">Reference proteome</keyword>
<feature type="signal peptide" evidence="1">
    <location>
        <begin position="1"/>
        <end position="28"/>
    </location>
</feature>
<dbReference type="EMBL" id="JBHSBC010000009">
    <property type="protein sequence ID" value="MFC3980524.1"/>
    <property type="molecule type" value="Genomic_DNA"/>
</dbReference>
<comment type="caution">
    <text evidence="2">The sequence shown here is derived from an EMBL/GenBank/DDBJ whole genome shotgun (WGS) entry which is preliminary data.</text>
</comment>
<dbReference type="Proteomes" id="UP001595698">
    <property type="component" value="Unassembled WGS sequence"/>
</dbReference>
<evidence type="ECO:0000313" key="3">
    <source>
        <dbReference type="Proteomes" id="UP001595698"/>
    </source>
</evidence>
<proteinExistence type="predicted"/>
<evidence type="ECO:0000256" key="1">
    <source>
        <dbReference type="SAM" id="SignalP"/>
    </source>
</evidence>
<protein>
    <submittedName>
        <fullName evidence="2">Uncharacterized protein</fullName>
    </submittedName>
</protein>